<reference evidence="3" key="1">
    <citation type="journal article" date="2023" name="Science">
        <title>Genome structures resolve the early diversification of teleost fishes.</title>
        <authorList>
            <person name="Parey E."/>
            <person name="Louis A."/>
            <person name="Montfort J."/>
            <person name="Bouchez O."/>
            <person name="Roques C."/>
            <person name="Iampietro C."/>
            <person name="Lluch J."/>
            <person name="Castinel A."/>
            <person name="Donnadieu C."/>
            <person name="Desvignes T."/>
            <person name="Floi Bucao C."/>
            <person name="Jouanno E."/>
            <person name="Wen M."/>
            <person name="Mejri S."/>
            <person name="Dirks R."/>
            <person name="Jansen H."/>
            <person name="Henkel C."/>
            <person name="Chen W.J."/>
            <person name="Zahm M."/>
            <person name="Cabau C."/>
            <person name="Klopp C."/>
            <person name="Thompson A.W."/>
            <person name="Robinson-Rechavi M."/>
            <person name="Braasch I."/>
            <person name="Lecointre G."/>
            <person name="Bobe J."/>
            <person name="Postlethwait J.H."/>
            <person name="Berthelot C."/>
            <person name="Roest Crollius H."/>
            <person name="Guiguen Y."/>
        </authorList>
    </citation>
    <scope>NUCLEOTIDE SEQUENCE</scope>
    <source>
        <strain evidence="3">NC1722</strain>
    </source>
</reference>
<dbReference type="Proteomes" id="UP001221898">
    <property type="component" value="Unassembled WGS sequence"/>
</dbReference>
<name>A0AAD7S2K1_9TELE</name>
<feature type="region of interest" description="Disordered" evidence="1">
    <location>
        <begin position="22"/>
        <end position="117"/>
    </location>
</feature>
<evidence type="ECO:0000256" key="1">
    <source>
        <dbReference type="SAM" id="MobiDB-lite"/>
    </source>
</evidence>
<feature type="chain" id="PRO_5041952005" description="Secreted protein" evidence="2">
    <location>
        <begin position="26"/>
        <end position="137"/>
    </location>
</feature>
<evidence type="ECO:0000256" key="2">
    <source>
        <dbReference type="SAM" id="SignalP"/>
    </source>
</evidence>
<evidence type="ECO:0000313" key="4">
    <source>
        <dbReference type="Proteomes" id="UP001221898"/>
    </source>
</evidence>
<keyword evidence="2" id="KW-0732">Signal</keyword>
<feature type="compositionally biased region" description="Basic and acidic residues" evidence="1">
    <location>
        <begin position="80"/>
        <end position="93"/>
    </location>
</feature>
<comment type="caution">
    <text evidence="3">The sequence shown here is derived from an EMBL/GenBank/DDBJ whole genome shotgun (WGS) entry which is preliminary data.</text>
</comment>
<dbReference type="AlphaFoldDB" id="A0AAD7S2K1"/>
<dbReference type="EMBL" id="JAINUG010000136">
    <property type="protein sequence ID" value="KAJ8393576.1"/>
    <property type="molecule type" value="Genomic_DNA"/>
</dbReference>
<proteinExistence type="predicted"/>
<evidence type="ECO:0000313" key="3">
    <source>
        <dbReference type="EMBL" id="KAJ8393576.1"/>
    </source>
</evidence>
<sequence length="137" mass="15614">MRKKRVTWICAVSLRLTWSRQGVKAHPTPTPRSTTSPPLSRRRTFEPQWEQSQPAHLLADVGRRADCGSGIGTGRRRGRTASEETRRQSPDTHRSRRRCSQSLTQRAQCCPGTENARRGVGEELRPRLRSIAESWAR</sequence>
<keyword evidence="4" id="KW-1185">Reference proteome</keyword>
<evidence type="ECO:0008006" key="5">
    <source>
        <dbReference type="Google" id="ProtNLM"/>
    </source>
</evidence>
<protein>
    <recommendedName>
        <fullName evidence="5">Secreted protein</fullName>
    </recommendedName>
</protein>
<gene>
    <name evidence="3" type="ORF">AAFF_G00060490</name>
</gene>
<feature type="signal peptide" evidence="2">
    <location>
        <begin position="1"/>
        <end position="25"/>
    </location>
</feature>
<organism evidence="3 4">
    <name type="scientific">Aldrovandia affinis</name>
    <dbReference type="NCBI Taxonomy" id="143900"/>
    <lineage>
        <taxon>Eukaryota</taxon>
        <taxon>Metazoa</taxon>
        <taxon>Chordata</taxon>
        <taxon>Craniata</taxon>
        <taxon>Vertebrata</taxon>
        <taxon>Euteleostomi</taxon>
        <taxon>Actinopterygii</taxon>
        <taxon>Neopterygii</taxon>
        <taxon>Teleostei</taxon>
        <taxon>Notacanthiformes</taxon>
        <taxon>Halosauridae</taxon>
        <taxon>Aldrovandia</taxon>
    </lineage>
</organism>
<accession>A0AAD7S2K1</accession>